<dbReference type="AlphaFoldDB" id="A0A8T2FI59"/>
<proteinExistence type="predicted"/>
<keyword evidence="2" id="KW-1185">Reference proteome</keyword>
<sequence length="180" mass="20301">MSSYIPFPLVSDIVRRIGISGFRNLGPLIVVGPEWVSIVFSDEVLKESGNNTAKYIEGLRLAALVGPSVQALNMLGEAAVHYLHSYFAFGIFYVFCVNPEDGRIILKKYLEMFSNFQEAVNCAEQVMTQIQDMAPTGQQLYRGYRILNSILDCHLLYFGSLDVCPECFVLTYFFKIRALC</sequence>
<dbReference type="Proteomes" id="UP000694240">
    <property type="component" value="Chromosome 2"/>
</dbReference>
<organism evidence="1 2">
    <name type="scientific">Arabidopsis thaliana x Arabidopsis arenosa</name>
    <dbReference type="NCBI Taxonomy" id="1240361"/>
    <lineage>
        <taxon>Eukaryota</taxon>
        <taxon>Viridiplantae</taxon>
        <taxon>Streptophyta</taxon>
        <taxon>Embryophyta</taxon>
        <taxon>Tracheophyta</taxon>
        <taxon>Spermatophyta</taxon>
        <taxon>Magnoliopsida</taxon>
        <taxon>eudicotyledons</taxon>
        <taxon>Gunneridae</taxon>
        <taxon>Pentapetalae</taxon>
        <taxon>rosids</taxon>
        <taxon>malvids</taxon>
        <taxon>Brassicales</taxon>
        <taxon>Brassicaceae</taxon>
        <taxon>Camelineae</taxon>
        <taxon>Arabidopsis</taxon>
    </lineage>
</organism>
<evidence type="ECO:0000313" key="2">
    <source>
        <dbReference type="Proteomes" id="UP000694240"/>
    </source>
</evidence>
<accession>A0A8T2FI59</accession>
<name>A0A8T2FI59_9BRAS</name>
<evidence type="ECO:0000313" key="1">
    <source>
        <dbReference type="EMBL" id="KAG7636028.1"/>
    </source>
</evidence>
<protein>
    <submittedName>
        <fullName evidence="1">Uncharacterized protein</fullName>
    </submittedName>
</protein>
<comment type="caution">
    <text evidence="1">The sequence shown here is derived from an EMBL/GenBank/DDBJ whole genome shotgun (WGS) entry which is preliminary data.</text>
</comment>
<gene>
    <name evidence="1" type="ORF">ISN45_At02g005550</name>
</gene>
<reference evidence="1 2" key="1">
    <citation type="submission" date="2020-12" db="EMBL/GenBank/DDBJ databases">
        <title>Concerted genomic and epigenomic changes stabilize Arabidopsis allopolyploids.</title>
        <authorList>
            <person name="Chen Z."/>
        </authorList>
    </citation>
    <scope>NUCLEOTIDE SEQUENCE [LARGE SCALE GENOMIC DNA]</scope>
    <source>
        <strain evidence="1">Allo738</strain>
        <tissue evidence="1">Leaf</tissue>
    </source>
</reference>
<dbReference type="EMBL" id="JAEFBK010000002">
    <property type="protein sequence ID" value="KAG7636028.1"/>
    <property type="molecule type" value="Genomic_DNA"/>
</dbReference>